<dbReference type="EMBL" id="WVUK01000065">
    <property type="protein sequence ID" value="KAF7489311.1"/>
    <property type="molecule type" value="Genomic_DNA"/>
</dbReference>
<keyword evidence="2" id="KW-0812">Transmembrane</keyword>
<organism evidence="4 7">
    <name type="scientific">Sarcoptes scabiei</name>
    <name type="common">Itch mite</name>
    <name type="synonym">Acarus scabiei</name>
    <dbReference type="NCBI Taxonomy" id="52283"/>
    <lineage>
        <taxon>Eukaryota</taxon>
        <taxon>Metazoa</taxon>
        <taxon>Ecdysozoa</taxon>
        <taxon>Arthropoda</taxon>
        <taxon>Chelicerata</taxon>
        <taxon>Arachnida</taxon>
        <taxon>Acari</taxon>
        <taxon>Acariformes</taxon>
        <taxon>Sarcoptiformes</taxon>
        <taxon>Astigmata</taxon>
        <taxon>Psoroptidia</taxon>
        <taxon>Sarcoptoidea</taxon>
        <taxon>Sarcoptidae</taxon>
        <taxon>Sarcoptinae</taxon>
        <taxon>Sarcoptes</taxon>
    </lineage>
</organism>
<reference evidence="3" key="3">
    <citation type="submission" date="2020-01" db="EMBL/GenBank/DDBJ databases">
        <authorList>
            <person name="Korhonen P.K.K."/>
            <person name="Guangxu M.G."/>
            <person name="Wang T.W."/>
            <person name="Stroehlein A.J.S."/>
            <person name="Young N.D."/>
            <person name="Ang C.-S.A."/>
            <person name="Fernando D.W.F."/>
            <person name="Lu H.L."/>
            <person name="Taylor S.T."/>
            <person name="Ehtesham M.E.M."/>
            <person name="Najaraj S.H.N."/>
            <person name="Harsha G.H.G."/>
            <person name="Madugundu A.M."/>
            <person name="Renuse S.R."/>
            <person name="Holt D.H."/>
            <person name="Pandey A.P."/>
            <person name="Papenfuss A.P."/>
            <person name="Gasser R.B.G."/>
            <person name="Fischer K.F."/>
        </authorList>
    </citation>
    <scope>NUCLEOTIDE SEQUENCE</scope>
    <source>
        <strain evidence="3">SSS_KF_BRIS2020</strain>
    </source>
</reference>
<feature type="region of interest" description="Disordered" evidence="1">
    <location>
        <begin position="221"/>
        <end position="293"/>
    </location>
</feature>
<evidence type="ECO:0000313" key="5">
    <source>
        <dbReference type="EnsemblMetazoa" id="KAF7489311.1"/>
    </source>
</evidence>
<feature type="transmembrane region" description="Helical" evidence="2">
    <location>
        <begin position="92"/>
        <end position="113"/>
    </location>
</feature>
<dbReference type="Proteomes" id="UP000070412">
    <property type="component" value="Unassembled WGS sequence"/>
</dbReference>
<evidence type="ECO:0000256" key="1">
    <source>
        <dbReference type="SAM" id="MobiDB-lite"/>
    </source>
</evidence>
<keyword evidence="2" id="KW-1133">Transmembrane helix</keyword>
<evidence type="ECO:0000313" key="6">
    <source>
        <dbReference type="Proteomes" id="UP000070412"/>
    </source>
</evidence>
<keyword evidence="6" id="KW-1185">Reference proteome</keyword>
<dbReference type="Proteomes" id="UP000616769">
    <property type="component" value="Unassembled WGS sequence"/>
</dbReference>
<feature type="transmembrane region" description="Helical" evidence="2">
    <location>
        <begin position="66"/>
        <end position="86"/>
    </location>
</feature>
<reference evidence="4 7" key="1">
    <citation type="journal article" date="2015" name="Parasit. Vectors">
        <title>Draft genome of the scabies mite.</title>
        <authorList>
            <person name="Rider S.D.Jr."/>
            <person name="Morgan M.S."/>
            <person name="Arlian L.G."/>
        </authorList>
    </citation>
    <scope>NUCLEOTIDE SEQUENCE [LARGE SCALE GENOMIC DNA]</scope>
    <source>
        <strain evidence="4">Arlian Lab</strain>
    </source>
</reference>
<reference evidence="6" key="2">
    <citation type="journal article" date="2020" name="PLoS Negl. Trop. Dis.">
        <title>High-quality nuclear genome for Sarcoptes scabiei-A critical resource for a neglected parasite.</title>
        <authorList>
            <person name="Korhonen P.K."/>
            <person name="Gasser R.B."/>
            <person name="Ma G."/>
            <person name="Wang T."/>
            <person name="Stroehlein A.J."/>
            <person name="Young N.D."/>
            <person name="Ang C.S."/>
            <person name="Fernando D.D."/>
            <person name="Lu H.C."/>
            <person name="Taylor S."/>
            <person name="Reynolds S.L."/>
            <person name="Mofiz E."/>
            <person name="Najaraj S.H."/>
            <person name="Gowda H."/>
            <person name="Madugundu A."/>
            <person name="Renuse S."/>
            <person name="Holt D."/>
            <person name="Pandey A."/>
            <person name="Papenfuss A.T."/>
            <person name="Fischer K."/>
        </authorList>
    </citation>
    <scope>NUCLEOTIDE SEQUENCE [LARGE SCALE GENOMIC DNA]</scope>
</reference>
<feature type="compositionally biased region" description="Polar residues" evidence="1">
    <location>
        <begin position="254"/>
        <end position="283"/>
    </location>
</feature>
<dbReference type="OrthoDB" id="6508886at2759"/>
<feature type="region of interest" description="Disordered" evidence="1">
    <location>
        <begin position="167"/>
        <end position="196"/>
    </location>
</feature>
<evidence type="ECO:0000313" key="3">
    <source>
        <dbReference type="EMBL" id="KAF7489311.1"/>
    </source>
</evidence>
<evidence type="ECO:0000313" key="7">
    <source>
        <dbReference type="Proteomes" id="UP000616769"/>
    </source>
</evidence>
<sequence length="293" mass="31935">MAIEDTFGYRFVRISLILLNCLVLVRLISLLLQYSHVLEPTFVLFVLLVGANFMAAIIGAIREQRIAVLITGSLTLIMFLSLLFTNKENKNINVSLFTLLAIAAQSLIFSEMLKERQLISQRQNIDFFSNLSSNRAGVISVGNNRRTASTPLTAVVVYQPPGSNQGRSSNIFMVDPISGTELPKDPPPSYFAASCPPPKYEDTIKLDANSIVQNLRLNVNSSERNSSNENPTDQQQSSTAPSSPSSSTDNPQPVSDTSISNQADVNSKSLNSSTEGPSNENQKSSTTTNNSNK</sequence>
<protein>
    <submittedName>
        <fullName evidence="4 5">Uncharacterized protein</fullName>
    </submittedName>
</protein>
<feature type="transmembrane region" description="Helical" evidence="2">
    <location>
        <begin position="12"/>
        <end position="34"/>
    </location>
</feature>
<dbReference type="EnsemblMetazoa" id="SSS_4598s_mrna">
    <property type="protein sequence ID" value="KAF7489311.1"/>
    <property type="gene ID" value="SSS_4598"/>
</dbReference>
<evidence type="ECO:0000256" key="2">
    <source>
        <dbReference type="SAM" id="Phobius"/>
    </source>
</evidence>
<accession>A0A131ZVL4</accession>
<evidence type="ECO:0000313" key="4">
    <source>
        <dbReference type="EMBL" id="KPM02868.1"/>
    </source>
</evidence>
<dbReference type="EMBL" id="JXLN01003190">
    <property type="protein sequence ID" value="KPM02868.1"/>
    <property type="molecule type" value="Genomic_DNA"/>
</dbReference>
<name>A0A131ZVL4_SARSC</name>
<keyword evidence="2" id="KW-0472">Membrane</keyword>
<dbReference type="AlphaFoldDB" id="A0A131ZVL4"/>
<proteinExistence type="predicted"/>
<dbReference type="VEuPathDB" id="VectorBase:SSCA002402"/>
<gene>
    <name evidence="4" type="ORF">QR98_0012920</name>
    <name evidence="3" type="ORF">SSS_4598</name>
</gene>
<feature type="compositionally biased region" description="Low complexity" evidence="1">
    <location>
        <begin position="284"/>
        <end position="293"/>
    </location>
</feature>
<reference evidence="5" key="4">
    <citation type="submission" date="2022-06" db="UniProtKB">
        <authorList>
            <consortium name="EnsemblMetazoa"/>
        </authorList>
    </citation>
    <scope>IDENTIFICATION</scope>
</reference>
<feature type="compositionally biased region" description="Low complexity" evidence="1">
    <location>
        <begin position="221"/>
        <end position="253"/>
    </location>
</feature>
<feature type="transmembrane region" description="Helical" evidence="2">
    <location>
        <begin position="40"/>
        <end position="59"/>
    </location>
</feature>
<dbReference type="OMA" id="ANFMIAI"/>